<feature type="region of interest" description="Disordered" evidence="1">
    <location>
        <begin position="87"/>
        <end position="123"/>
    </location>
</feature>
<evidence type="ECO:0000313" key="5">
    <source>
        <dbReference type="Proteomes" id="UP001499942"/>
    </source>
</evidence>
<feature type="region of interest" description="Disordered" evidence="1">
    <location>
        <begin position="1"/>
        <end position="23"/>
    </location>
</feature>
<keyword evidence="2" id="KW-1133">Transmembrane helix</keyword>
<keyword evidence="2" id="KW-0472">Membrane</keyword>
<organism evidence="4 5">
    <name type="scientific">Streptomyces gobitricini</name>
    <dbReference type="NCBI Taxonomy" id="68211"/>
    <lineage>
        <taxon>Bacteria</taxon>
        <taxon>Bacillati</taxon>
        <taxon>Actinomycetota</taxon>
        <taxon>Actinomycetes</taxon>
        <taxon>Kitasatosporales</taxon>
        <taxon>Streptomycetaceae</taxon>
        <taxon>Streptomyces</taxon>
    </lineage>
</organism>
<dbReference type="Proteomes" id="UP001499942">
    <property type="component" value="Unassembled WGS sequence"/>
</dbReference>
<comment type="caution">
    <text evidence="4">The sequence shown here is derived from an EMBL/GenBank/DDBJ whole genome shotgun (WGS) entry which is preliminary data.</text>
</comment>
<feature type="transmembrane region" description="Helical" evidence="2">
    <location>
        <begin position="63"/>
        <end position="83"/>
    </location>
</feature>
<dbReference type="InterPro" id="IPR018929">
    <property type="entry name" value="DUF2510"/>
</dbReference>
<reference evidence="5" key="1">
    <citation type="journal article" date="2019" name="Int. J. Syst. Evol. Microbiol.">
        <title>The Global Catalogue of Microorganisms (GCM) 10K type strain sequencing project: providing services to taxonomists for standard genome sequencing and annotation.</title>
        <authorList>
            <consortium name="The Broad Institute Genomics Platform"/>
            <consortium name="The Broad Institute Genome Sequencing Center for Infectious Disease"/>
            <person name="Wu L."/>
            <person name="Ma J."/>
        </authorList>
    </citation>
    <scope>NUCLEOTIDE SEQUENCE [LARGE SCALE GENOMIC DNA]</scope>
    <source>
        <strain evidence="5">JCM 5062</strain>
    </source>
</reference>
<protein>
    <submittedName>
        <fullName evidence="4">DUF2510 domain-containing protein</fullName>
    </submittedName>
</protein>
<name>A0ABP6ANQ6_9ACTN</name>
<evidence type="ECO:0000259" key="3">
    <source>
        <dbReference type="Pfam" id="PF10708"/>
    </source>
</evidence>
<proteinExistence type="predicted"/>
<keyword evidence="2" id="KW-0812">Transmembrane</keyword>
<accession>A0ABP6ANQ6</accession>
<gene>
    <name evidence="4" type="ORF">GCM10010393_61110</name>
</gene>
<feature type="compositionally biased region" description="Low complexity" evidence="1">
    <location>
        <begin position="103"/>
        <end position="116"/>
    </location>
</feature>
<evidence type="ECO:0000313" key="4">
    <source>
        <dbReference type="EMBL" id="GAA2519585.1"/>
    </source>
</evidence>
<dbReference type="Pfam" id="PF10708">
    <property type="entry name" value="DUF2510"/>
    <property type="match status" value="1"/>
</dbReference>
<dbReference type="EMBL" id="BAAASR010000052">
    <property type="protein sequence ID" value="GAA2519585.1"/>
    <property type="molecule type" value="Genomic_DNA"/>
</dbReference>
<sequence>MTTPPATPGGVGGAPGWYPNPADPAVEHWWDGTAWTGHTRAAITGAATTVMAAPRPRRRTGRVLAAAAGIAVVAVTAAAAVVLGSGEETPADAGNSPAPPPATVSAAPTPAPATASPDEEDPTVVVDQLNGITLPILDGWERPEYTAQDVPTVSTVADDPCPAASSRSCKRGSVSSFTATATGTSDPRAIAEEDIGKAAERAFEEDALGVRLHGGIRSHRVVAERPAVVAGRTGHLVRWQVTTNQGPGGYVQSLVFPSSLGSESPVIVRFVFSAGPGAPPPATMDEITRGIRPIGSSTGGGVGSSIGP</sequence>
<evidence type="ECO:0000256" key="2">
    <source>
        <dbReference type="SAM" id="Phobius"/>
    </source>
</evidence>
<evidence type="ECO:0000256" key="1">
    <source>
        <dbReference type="SAM" id="MobiDB-lite"/>
    </source>
</evidence>
<keyword evidence="5" id="KW-1185">Reference proteome</keyword>
<feature type="domain" description="DUF2510" evidence="3">
    <location>
        <begin position="15"/>
        <end position="45"/>
    </location>
</feature>